<dbReference type="InterPro" id="IPR001932">
    <property type="entry name" value="PPM-type_phosphatase-like_dom"/>
</dbReference>
<protein>
    <submittedName>
        <fullName evidence="3">Protein phosphatase 2C domain-containing protein</fullName>
        <ecNumber evidence="3">3.1.3.16</ecNumber>
    </submittedName>
</protein>
<dbReference type="Pfam" id="PF00481">
    <property type="entry name" value="PP2C"/>
    <property type="match status" value="2"/>
</dbReference>
<organism evidence="3 4">
    <name type="scientific">Toxoplasma gondii p89</name>
    <dbReference type="NCBI Taxonomy" id="943119"/>
    <lineage>
        <taxon>Eukaryota</taxon>
        <taxon>Sar</taxon>
        <taxon>Alveolata</taxon>
        <taxon>Apicomplexa</taxon>
        <taxon>Conoidasida</taxon>
        <taxon>Coccidia</taxon>
        <taxon>Eucoccidiorida</taxon>
        <taxon>Eimeriorina</taxon>
        <taxon>Sarcocystidae</taxon>
        <taxon>Toxoplasma</taxon>
    </lineage>
</organism>
<dbReference type="Gene3D" id="3.60.40.10">
    <property type="entry name" value="PPM-type phosphatase domain"/>
    <property type="match status" value="2"/>
</dbReference>
<dbReference type="InterPro" id="IPR036457">
    <property type="entry name" value="PPM-type-like_dom_sf"/>
</dbReference>
<feature type="region of interest" description="Disordered" evidence="1">
    <location>
        <begin position="324"/>
        <end position="359"/>
    </location>
</feature>
<evidence type="ECO:0000259" key="2">
    <source>
        <dbReference type="PROSITE" id="PS51746"/>
    </source>
</evidence>
<dbReference type="AlphaFoldDB" id="A0A086J868"/>
<name>A0A086J868_TOXGO</name>
<dbReference type="GO" id="GO:0004722">
    <property type="term" value="F:protein serine/threonine phosphatase activity"/>
    <property type="evidence" value="ECO:0007669"/>
    <property type="project" value="UniProtKB-EC"/>
</dbReference>
<dbReference type="SMART" id="SM00332">
    <property type="entry name" value="PP2Cc"/>
    <property type="match status" value="1"/>
</dbReference>
<comment type="caution">
    <text evidence="3">The sequence shown here is derived from an EMBL/GenBank/DDBJ whole genome shotgun (WGS) entry which is preliminary data.</text>
</comment>
<dbReference type="PANTHER" id="PTHR47992">
    <property type="entry name" value="PROTEIN PHOSPHATASE"/>
    <property type="match status" value="1"/>
</dbReference>
<sequence>MAHETATDSLPPPEGASSAPLSLSSCSDCSSPPASSGACSFSGSVSISRPHTQTDCYACGAPLSSGGGDRTKRSRPEASSLQVRMDARFMQGRRPKQEDRHVLISDMSILVEGQDKAAIQALNCSPAALVALFDGHCGATCSEFCATHLPSRVASYLVKPLPKSKRQKLSYQPTAAPSSESAPSSASSTSVASPPSSTSAVSTSSAPASPASEFLLKLPSSLPSSLVCPFPLPSEQVGELFLTLGPRIISAFKHVDREFLSKFRTLKVGGCTAVVCLILGNFVVVASVGDSRAVAGVCHKTRQAQDTHFPSPLLLNDEIENLPEGTSEKEEDGATSNGALAQLPASAPPPSSSSCSSRGITDLHRRQMKLRGGQEERPEATQSEEGDECVWEAIRVSRDHKPNLPEERERIETNGGRVVEVGGVARVAPKGFEERAKQIKMEQCISGGASKPPPVLMAVSRGFGDKELKEENLISATPDVFCFHATENVRLLIIACDGVWDVMTDQEAVEIAARHLDDPKEAASQVVKRAFDRGSQDNLTAIALVFDH</sequence>
<feature type="region of interest" description="Disordered" evidence="1">
    <location>
        <begin position="1"/>
        <end position="43"/>
    </location>
</feature>
<feature type="compositionally biased region" description="Low complexity" evidence="1">
    <location>
        <begin position="173"/>
        <end position="204"/>
    </location>
</feature>
<evidence type="ECO:0000313" key="3">
    <source>
        <dbReference type="EMBL" id="KFG28336.1"/>
    </source>
</evidence>
<accession>A0A086J868</accession>
<dbReference type="SUPFAM" id="SSF81606">
    <property type="entry name" value="PP2C-like"/>
    <property type="match status" value="1"/>
</dbReference>
<dbReference type="EC" id="3.1.3.16" evidence="3"/>
<dbReference type="CDD" id="cd00143">
    <property type="entry name" value="PP2Cc"/>
    <property type="match status" value="1"/>
</dbReference>
<proteinExistence type="predicted"/>
<evidence type="ECO:0000256" key="1">
    <source>
        <dbReference type="SAM" id="MobiDB-lite"/>
    </source>
</evidence>
<dbReference type="VEuPathDB" id="ToxoDB:TGP89_220610"/>
<evidence type="ECO:0000313" key="4">
    <source>
        <dbReference type="Proteomes" id="UP000028828"/>
    </source>
</evidence>
<feature type="domain" description="PPM-type phosphatase" evidence="2">
    <location>
        <begin position="84"/>
        <end position="546"/>
    </location>
</feature>
<gene>
    <name evidence="3" type="ORF">TGP89_220610</name>
</gene>
<dbReference type="InterPro" id="IPR015655">
    <property type="entry name" value="PP2C"/>
</dbReference>
<dbReference type="Proteomes" id="UP000028828">
    <property type="component" value="Unassembled WGS sequence"/>
</dbReference>
<reference evidence="3 4" key="1">
    <citation type="submission" date="2014-03" db="EMBL/GenBank/DDBJ databases">
        <authorList>
            <person name="Sibley D."/>
            <person name="Venepally P."/>
            <person name="Karamycheva S."/>
            <person name="Hadjithomas M."/>
            <person name="Khan A."/>
            <person name="Brunk B."/>
            <person name="Roos D."/>
            <person name="Caler E."/>
            <person name="Lorenzi H."/>
        </authorList>
    </citation>
    <scope>NUCLEOTIDE SEQUENCE [LARGE SCALE GENOMIC DNA]</scope>
    <source>
        <strain evidence="4">p89</strain>
    </source>
</reference>
<dbReference type="PROSITE" id="PS51746">
    <property type="entry name" value="PPM_2"/>
    <property type="match status" value="1"/>
</dbReference>
<feature type="region of interest" description="Disordered" evidence="1">
    <location>
        <begin position="167"/>
        <end position="204"/>
    </location>
</feature>
<dbReference type="OrthoDB" id="10264738at2759"/>
<dbReference type="EMBL" id="AEYI02002415">
    <property type="protein sequence ID" value="KFG28336.1"/>
    <property type="molecule type" value="Genomic_DNA"/>
</dbReference>
<keyword evidence="3" id="KW-0378">Hydrolase</keyword>
<feature type="compositionally biased region" description="Low complexity" evidence="1">
    <location>
        <begin position="15"/>
        <end position="43"/>
    </location>
</feature>